<organism evidence="9">
    <name type="scientific">Aphanomyces stellatus</name>
    <dbReference type="NCBI Taxonomy" id="120398"/>
    <lineage>
        <taxon>Eukaryota</taxon>
        <taxon>Sar</taxon>
        <taxon>Stramenopiles</taxon>
        <taxon>Oomycota</taxon>
        <taxon>Saprolegniomycetes</taxon>
        <taxon>Saprolegniales</taxon>
        <taxon>Verrucalvaceae</taxon>
        <taxon>Aphanomyces</taxon>
    </lineage>
</organism>
<keyword evidence="4" id="KW-1015">Disulfide bond</keyword>
<keyword evidence="7" id="KW-0732">Signal</keyword>
<dbReference type="EMBL" id="VJMH01005434">
    <property type="protein sequence ID" value="KAF0696077.1"/>
    <property type="molecule type" value="Genomic_DNA"/>
</dbReference>
<evidence type="ECO:0000256" key="1">
    <source>
        <dbReference type="ARBA" id="ARBA00001973"/>
    </source>
</evidence>
<feature type="domain" description="Chitin-binding type-4" evidence="8">
    <location>
        <begin position="20"/>
        <end position="204"/>
    </location>
</feature>
<feature type="chain" id="PRO_5025581652" description="Chitin-binding type-4 domain-containing protein" evidence="7">
    <location>
        <begin position="20"/>
        <end position="222"/>
    </location>
</feature>
<feature type="non-terminal residue" evidence="9">
    <location>
        <position position="222"/>
    </location>
</feature>
<evidence type="ECO:0000256" key="3">
    <source>
        <dbReference type="ARBA" id="ARBA00023008"/>
    </source>
</evidence>
<dbReference type="Pfam" id="PF03067">
    <property type="entry name" value="LPMO_10"/>
    <property type="match status" value="1"/>
</dbReference>
<comment type="cofactor">
    <cofactor evidence="1">
        <name>Cu(2+)</name>
        <dbReference type="ChEBI" id="CHEBI:29036"/>
    </cofactor>
</comment>
<accession>A0A6A4YJ83</accession>
<gene>
    <name evidence="9" type="ORF">As57867_013109</name>
</gene>
<dbReference type="AlphaFoldDB" id="A0A6A4YJ83"/>
<evidence type="ECO:0000256" key="7">
    <source>
        <dbReference type="SAM" id="SignalP"/>
    </source>
</evidence>
<protein>
    <recommendedName>
        <fullName evidence="8">Chitin-binding type-4 domain-containing protein</fullName>
    </recommendedName>
</protein>
<comment type="caution">
    <text evidence="9">The sequence shown here is derived from an EMBL/GenBank/DDBJ whole genome shotgun (WGS) entry which is preliminary data.</text>
</comment>
<evidence type="ECO:0000256" key="6">
    <source>
        <dbReference type="ARBA" id="ARBA00034311"/>
    </source>
</evidence>
<keyword evidence="5" id="KW-0325">Glycoprotein</keyword>
<proteinExistence type="inferred from homology"/>
<dbReference type="GO" id="GO:0046872">
    <property type="term" value="F:metal ion binding"/>
    <property type="evidence" value="ECO:0007669"/>
    <property type="project" value="UniProtKB-KW"/>
</dbReference>
<name>A0A6A4YJ83_9STRA</name>
<dbReference type="OrthoDB" id="64893at2759"/>
<dbReference type="InterPro" id="IPR052282">
    <property type="entry name" value="Starch-active_LPMO"/>
</dbReference>
<sequence length="222" mass="23579">MKTHFHAAALATAMSLVDAHGRLVYPPHRGYIGKLPDFKGLVPIDYSDNGLNAGGIDETKSGKHGVCGDPYKGARDHESGGIYGTFPTLGAKAIGACLVPGSTVDLTVQVTANHMGYFTFGLCKLNGKTDKETEECFELLAQPNGQVQWPVPKGNDFFNMSYTLPSTIECIGDSHCVLRWWYMGGNNPGVGVDGQEQFWNCADVYISKACGGGGSAVPAPSS</sequence>
<evidence type="ECO:0000313" key="9">
    <source>
        <dbReference type="EMBL" id="KAF0696077.1"/>
    </source>
</evidence>
<evidence type="ECO:0000256" key="5">
    <source>
        <dbReference type="ARBA" id="ARBA00023180"/>
    </source>
</evidence>
<keyword evidence="2" id="KW-0479">Metal-binding</keyword>
<dbReference type="PANTHER" id="PTHR36575:SF2">
    <property type="entry name" value="CHITIN-BINDING TYPE-4 DOMAIN-CONTAINING PROTEIN-RELATED"/>
    <property type="match status" value="1"/>
</dbReference>
<dbReference type="InterPro" id="IPR004302">
    <property type="entry name" value="Cellulose/chitin-bd_N"/>
</dbReference>
<evidence type="ECO:0000259" key="8">
    <source>
        <dbReference type="Pfam" id="PF03067"/>
    </source>
</evidence>
<keyword evidence="3" id="KW-0186">Copper</keyword>
<reference evidence="9" key="1">
    <citation type="submission" date="2019-06" db="EMBL/GenBank/DDBJ databases">
        <title>Genomics analysis of Aphanomyces spp. identifies a new class of oomycete effector associated with host adaptation.</title>
        <authorList>
            <person name="Gaulin E."/>
        </authorList>
    </citation>
    <scope>NUCLEOTIDE SEQUENCE</scope>
    <source>
        <strain evidence="9">CBS 578.67</strain>
    </source>
</reference>
<evidence type="ECO:0000256" key="2">
    <source>
        <dbReference type="ARBA" id="ARBA00022723"/>
    </source>
</evidence>
<feature type="signal peptide" evidence="7">
    <location>
        <begin position="1"/>
        <end position="19"/>
    </location>
</feature>
<evidence type="ECO:0000256" key="4">
    <source>
        <dbReference type="ARBA" id="ARBA00023157"/>
    </source>
</evidence>
<dbReference type="PANTHER" id="PTHR36575">
    <property type="entry name" value="BINDING PROTEIN, PUTATIVE (AFU_ORTHOLOGUE AFUA_1G14430)-RELATED"/>
    <property type="match status" value="1"/>
</dbReference>
<comment type="similarity">
    <text evidence="6">Belongs to the polysaccharide monooxygenase AA13 family.</text>
</comment>